<keyword evidence="1" id="KW-0812">Transmembrane</keyword>
<reference evidence="2" key="1">
    <citation type="journal article" date="2014" name="Front. Microbiol.">
        <title>High frequency of phylogenetically diverse reductive dehalogenase-homologous genes in deep subseafloor sedimentary metagenomes.</title>
        <authorList>
            <person name="Kawai M."/>
            <person name="Futagami T."/>
            <person name="Toyoda A."/>
            <person name="Takaki Y."/>
            <person name="Nishi S."/>
            <person name="Hori S."/>
            <person name="Arai W."/>
            <person name="Tsubouchi T."/>
            <person name="Morono Y."/>
            <person name="Uchiyama I."/>
            <person name="Ito T."/>
            <person name="Fujiyama A."/>
            <person name="Inagaki F."/>
            <person name="Takami H."/>
        </authorList>
    </citation>
    <scope>NUCLEOTIDE SEQUENCE</scope>
    <source>
        <strain evidence="2">Expedition CK06-06</strain>
    </source>
</reference>
<evidence type="ECO:0000313" key="2">
    <source>
        <dbReference type="EMBL" id="GAI54401.1"/>
    </source>
</evidence>
<comment type="caution">
    <text evidence="2">The sequence shown here is derived from an EMBL/GenBank/DDBJ whole genome shotgun (WGS) entry which is preliminary data.</text>
</comment>
<proteinExistence type="predicted"/>
<name>X1QHV4_9ZZZZ</name>
<gene>
    <name evidence="2" type="ORF">S06H3_64562</name>
</gene>
<feature type="transmembrane region" description="Helical" evidence="1">
    <location>
        <begin position="35"/>
        <end position="55"/>
    </location>
</feature>
<sequence>MFDTFEHPWGLLTLAVVTLFILLMFRRIFPEKRHWWQWLLPAFLIAAAFGLDALVQ</sequence>
<feature type="non-terminal residue" evidence="2">
    <location>
        <position position="56"/>
    </location>
</feature>
<evidence type="ECO:0000256" key="1">
    <source>
        <dbReference type="SAM" id="Phobius"/>
    </source>
</evidence>
<organism evidence="2">
    <name type="scientific">marine sediment metagenome</name>
    <dbReference type="NCBI Taxonomy" id="412755"/>
    <lineage>
        <taxon>unclassified sequences</taxon>
        <taxon>metagenomes</taxon>
        <taxon>ecological metagenomes</taxon>
    </lineage>
</organism>
<dbReference type="EMBL" id="BARV01043164">
    <property type="protein sequence ID" value="GAI54401.1"/>
    <property type="molecule type" value="Genomic_DNA"/>
</dbReference>
<keyword evidence="1" id="KW-1133">Transmembrane helix</keyword>
<dbReference type="AlphaFoldDB" id="X1QHV4"/>
<protein>
    <submittedName>
        <fullName evidence="2">Uncharacterized protein</fullName>
    </submittedName>
</protein>
<feature type="transmembrane region" description="Helical" evidence="1">
    <location>
        <begin position="9"/>
        <end position="29"/>
    </location>
</feature>
<accession>X1QHV4</accession>
<keyword evidence="1" id="KW-0472">Membrane</keyword>